<name>A0ABU6KKF8_9BACI</name>
<dbReference type="InterPro" id="IPR015947">
    <property type="entry name" value="PUA-like_sf"/>
</dbReference>
<protein>
    <submittedName>
        <fullName evidence="1">Uncharacterized protein</fullName>
    </submittedName>
</protein>
<dbReference type="Gene3D" id="2.30.130.30">
    <property type="entry name" value="Hypothetical protein"/>
    <property type="match status" value="1"/>
</dbReference>
<gene>
    <name evidence="1" type="ORF">QGM71_20225</name>
</gene>
<keyword evidence="2" id="KW-1185">Reference proteome</keyword>
<dbReference type="Proteomes" id="UP001335737">
    <property type="component" value="Unassembled WGS sequence"/>
</dbReference>
<proteinExistence type="predicted"/>
<reference evidence="1 2" key="1">
    <citation type="journal article" date="2024" name="Int. J. Syst. Evol. Microbiol.">
        <title>Virgibacillus tibetensis sp. nov., isolated from salt lake on the Tibetan Plateau of China.</title>
        <authorList>
            <person name="Phurbu D."/>
            <person name="Liu Z.-X."/>
            <person name="Wang R."/>
            <person name="Zheng Y.-Y."/>
            <person name="Liu H.-C."/>
            <person name="Zhou Y.-G."/>
            <person name="Yu Y.-J."/>
            <person name="Li A.-H."/>
        </authorList>
    </citation>
    <scope>NUCLEOTIDE SEQUENCE [LARGE SCALE GENOMIC DNA]</scope>
    <source>
        <strain evidence="1 2">C22-A2</strain>
    </source>
</reference>
<comment type="caution">
    <text evidence="1">The sequence shown here is derived from an EMBL/GenBank/DDBJ whole genome shotgun (WGS) entry which is preliminary data.</text>
</comment>
<evidence type="ECO:0000313" key="2">
    <source>
        <dbReference type="Proteomes" id="UP001335737"/>
    </source>
</evidence>
<evidence type="ECO:0000313" key="1">
    <source>
        <dbReference type="EMBL" id="MEC5425797.1"/>
    </source>
</evidence>
<sequence length="49" mass="5963">MAYHALQQDDKLQVKVTELRTYDTFQDMYKDIPFKEFDCEGWTLKEMVI</sequence>
<dbReference type="EMBL" id="JARZFX010000019">
    <property type="protein sequence ID" value="MEC5425797.1"/>
    <property type="molecule type" value="Genomic_DNA"/>
</dbReference>
<accession>A0ABU6KKF8</accession>
<organism evidence="1 2">
    <name type="scientific">Virgibacillus tibetensis</name>
    <dbReference type="NCBI Taxonomy" id="3042313"/>
    <lineage>
        <taxon>Bacteria</taxon>
        <taxon>Bacillati</taxon>
        <taxon>Bacillota</taxon>
        <taxon>Bacilli</taxon>
        <taxon>Bacillales</taxon>
        <taxon>Bacillaceae</taxon>
        <taxon>Virgibacillus</taxon>
    </lineage>
</organism>
<dbReference type="SUPFAM" id="SSF88697">
    <property type="entry name" value="PUA domain-like"/>
    <property type="match status" value="1"/>
</dbReference>